<dbReference type="GO" id="GO:0032259">
    <property type="term" value="P:methylation"/>
    <property type="evidence" value="ECO:0007669"/>
    <property type="project" value="UniProtKB-KW"/>
</dbReference>
<evidence type="ECO:0000313" key="1">
    <source>
        <dbReference type="EMBL" id="QDU30118.1"/>
    </source>
</evidence>
<gene>
    <name evidence="1" type="ORF">ETAA8_52370</name>
</gene>
<keyword evidence="1" id="KW-0808">Transferase</keyword>
<dbReference type="SUPFAM" id="SSF53335">
    <property type="entry name" value="S-adenosyl-L-methionine-dependent methyltransferases"/>
    <property type="match status" value="1"/>
</dbReference>
<evidence type="ECO:0000313" key="2">
    <source>
        <dbReference type="Proteomes" id="UP000315017"/>
    </source>
</evidence>
<reference evidence="1 2" key="1">
    <citation type="submission" date="2019-02" db="EMBL/GenBank/DDBJ databases">
        <title>Deep-cultivation of Planctomycetes and their phenomic and genomic characterization uncovers novel biology.</title>
        <authorList>
            <person name="Wiegand S."/>
            <person name="Jogler M."/>
            <person name="Boedeker C."/>
            <person name="Pinto D."/>
            <person name="Vollmers J."/>
            <person name="Rivas-Marin E."/>
            <person name="Kohn T."/>
            <person name="Peeters S.H."/>
            <person name="Heuer A."/>
            <person name="Rast P."/>
            <person name="Oberbeckmann S."/>
            <person name="Bunk B."/>
            <person name="Jeske O."/>
            <person name="Meyerdierks A."/>
            <person name="Storesund J.E."/>
            <person name="Kallscheuer N."/>
            <person name="Luecker S."/>
            <person name="Lage O.M."/>
            <person name="Pohl T."/>
            <person name="Merkel B.J."/>
            <person name="Hornburger P."/>
            <person name="Mueller R.-W."/>
            <person name="Bruemmer F."/>
            <person name="Labrenz M."/>
            <person name="Spormann A.M."/>
            <person name="Op den Camp H."/>
            <person name="Overmann J."/>
            <person name="Amann R."/>
            <person name="Jetten M.S.M."/>
            <person name="Mascher T."/>
            <person name="Medema M.H."/>
            <person name="Devos D.P."/>
            <person name="Kaster A.-K."/>
            <person name="Ovreas L."/>
            <person name="Rohde M."/>
            <person name="Galperin M.Y."/>
            <person name="Jogler C."/>
        </authorList>
    </citation>
    <scope>NUCLEOTIDE SEQUENCE [LARGE SCALE GENOMIC DNA]</scope>
    <source>
        <strain evidence="1 2">ETA_A8</strain>
    </source>
</reference>
<dbReference type="Gene3D" id="3.40.50.150">
    <property type="entry name" value="Vaccinia Virus protein VP39"/>
    <property type="match status" value="1"/>
</dbReference>
<proteinExistence type="predicted"/>
<dbReference type="InterPro" id="IPR029063">
    <property type="entry name" value="SAM-dependent_MTases_sf"/>
</dbReference>
<accession>A0A517YIR8</accession>
<protein>
    <submittedName>
        <fullName evidence="1">Bifunctional 3-demethylubiquinone-9 3-methyltransferase/ 2-octaprenyl-6-hydroxy phenol methylase</fullName>
    </submittedName>
</protein>
<name>A0A517YIR8_9BACT</name>
<dbReference type="KEGG" id="aagg:ETAA8_52370"/>
<dbReference type="RefSeq" id="WP_145095057.1">
    <property type="nucleotide sequence ID" value="NZ_CP036274.1"/>
</dbReference>
<keyword evidence="1" id="KW-0830">Ubiquinone</keyword>
<dbReference type="CDD" id="cd02440">
    <property type="entry name" value="AdoMet_MTases"/>
    <property type="match status" value="1"/>
</dbReference>
<organism evidence="1 2">
    <name type="scientific">Anatilimnocola aggregata</name>
    <dbReference type="NCBI Taxonomy" id="2528021"/>
    <lineage>
        <taxon>Bacteria</taxon>
        <taxon>Pseudomonadati</taxon>
        <taxon>Planctomycetota</taxon>
        <taxon>Planctomycetia</taxon>
        <taxon>Pirellulales</taxon>
        <taxon>Pirellulaceae</taxon>
        <taxon>Anatilimnocola</taxon>
    </lineage>
</organism>
<dbReference type="Pfam" id="PF13489">
    <property type="entry name" value="Methyltransf_23"/>
    <property type="match status" value="1"/>
</dbReference>
<dbReference type="EMBL" id="CP036274">
    <property type="protein sequence ID" value="QDU30118.1"/>
    <property type="molecule type" value="Genomic_DNA"/>
</dbReference>
<dbReference type="AlphaFoldDB" id="A0A517YIR8"/>
<dbReference type="Proteomes" id="UP000315017">
    <property type="component" value="Chromosome"/>
</dbReference>
<dbReference type="GO" id="GO:0008168">
    <property type="term" value="F:methyltransferase activity"/>
    <property type="evidence" value="ECO:0007669"/>
    <property type="project" value="UniProtKB-KW"/>
</dbReference>
<keyword evidence="1" id="KW-0489">Methyltransferase</keyword>
<dbReference type="OrthoDB" id="9804312at2"/>
<sequence>MTAKKEALKAEEALNKLIRDFSFDTVLDVGCGYGLHTARFRAAGKQVTPTDMFSFFDGGVVTGDYLEVQFGQQFDCLWVSHVLEHQLNVNFFLKKLHRDLKEGGLLAISVPPLKHEIVGGHVTLWNAGIVLYNLILAGFDCSQARVKCYGYNISIITPKITAKLPYDQLKFDNGDVDTLAEFFPKHPKLKWQQNVPGNIAQLNWDADEFVMHRDPKAEWRRIRRWFSPRRWFEKPSEKRAA</sequence>
<keyword evidence="2" id="KW-1185">Reference proteome</keyword>